<dbReference type="OrthoDB" id="3640831at2759"/>
<dbReference type="Proteomes" id="UP000033647">
    <property type="component" value="Unassembled WGS sequence"/>
</dbReference>
<name>A0A0F4GL24_9PEZI</name>
<feature type="transmembrane region" description="Helical" evidence="1">
    <location>
        <begin position="37"/>
        <end position="61"/>
    </location>
</feature>
<proteinExistence type="predicted"/>
<sequence>MSDSPARTQQSSGTAKFMRDAGKVYDPDHKLWAPAKWIVGIFQYLVAIVLVTIAEGFKSIVSGKKPQGRRRALAQ</sequence>
<evidence type="ECO:0000313" key="3">
    <source>
        <dbReference type="Proteomes" id="UP000033647"/>
    </source>
</evidence>
<evidence type="ECO:0000313" key="2">
    <source>
        <dbReference type="EMBL" id="KJX96905.1"/>
    </source>
</evidence>
<accession>A0A0F4GL24</accession>
<keyword evidence="1" id="KW-0472">Membrane</keyword>
<keyword evidence="1" id="KW-0812">Transmembrane</keyword>
<reference evidence="2 3" key="1">
    <citation type="submission" date="2015-03" db="EMBL/GenBank/DDBJ databases">
        <title>RNA-seq based gene annotation and comparative genomics of four Zymoseptoria species reveal species-specific pathogenicity related genes and transposable element activity.</title>
        <authorList>
            <person name="Grandaubert J."/>
            <person name="Bhattacharyya A."/>
            <person name="Stukenbrock E.H."/>
        </authorList>
    </citation>
    <scope>NUCLEOTIDE SEQUENCE [LARGE SCALE GENOMIC DNA]</scope>
    <source>
        <strain evidence="2 3">Zb18110</strain>
    </source>
</reference>
<evidence type="ECO:0000256" key="1">
    <source>
        <dbReference type="SAM" id="Phobius"/>
    </source>
</evidence>
<organism evidence="2 3">
    <name type="scientific">Zymoseptoria brevis</name>
    <dbReference type="NCBI Taxonomy" id="1047168"/>
    <lineage>
        <taxon>Eukaryota</taxon>
        <taxon>Fungi</taxon>
        <taxon>Dikarya</taxon>
        <taxon>Ascomycota</taxon>
        <taxon>Pezizomycotina</taxon>
        <taxon>Dothideomycetes</taxon>
        <taxon>Dothideomycetidae</taxon>
        <taxon>Mycosphaerellales</taxon>
        <taxon>Mycosphaerellaceae</taxon>
        <taxon>Zymoseptoria</taxon>
    </lineage>
</organism>
<comment type="caution">
    <text evidence="2">The sequence shown here is derived from an EMBL/GenBank/DDBJ whole genome shotgun (WGS) entry which is preliminary data.</text>
</comment>
<protein>
    <submittedName>
        <fullName evidence="2">Uncharacterized protein</fullName>
    </submittedName>
</protein>
<keyword evidence="1" id="KW-1133">Transmembrane helix</keyword>
<dbReference type="EMBL" id="LAFY01000587">
    <property type="protein sequence ID" value="KJX96905.1"/>
    <property type="molecule type" value="Genomic_DNA"/>
</dbReference>
<dbReference type="AlphaFoldDB" id="A0A0F4GL24"/>
<keyword evidence="3" id="KW-1185">Reference proteome</keyword>
<gene>
    <name evidence="2" type="ORF">TI39_contig595g00002</name>
</gene>